<keyword evidence="3" id="KW-0813">Transport</keyword>
<evidence type="ECO:0000256" key="3">
    <source>
        <dbReference type="ARBA" id="ARBA00022448"/>
    </source>
</evidence>
<organism evidence="9 10">
    <name type="scientific">Thermoclostridium stercorarium subsp. thermolacticum DSM 2910</name>
    <dbReference type="NCBI Taxonomy" id="1121336"/>
    <lineage>
        <taxon>Bacteria</taxon>
        <taxon>Bacillati</taxon>
        <taxon>Bacillota</taxon>
        <taxon>Clostridia</taxon>
        <taxon>Eubacteriales</taxon>
        <taxon>Oscillospiraceae</taxon>
        <taxon>Thermoclostridium</taxon>
    </lineage>
</organism>
<evidence type="ECO:0000256" key="8">
    <source>
        <dbReference type="SAM" id="Phobius"/>
    </source>
</evidence>
<dbReference type="Proteomes" id="UP000092971">
    <property type="component" value="Chromosome"/>
</dbReference>
<feature type="transmembrane region" description="Helical" evidence="8">
    <location>
        <begin position="40"/>
        <end position="60"/>
    </location>
</feature>
<dbReference type="InterPro" id="IPR038770">
    <property type="entry name" value="Na+/solute_symporter_sf"/>
</dbReference>
<keyword evidence="6 8" id="KW-1133">Transmembrane helix</keyword>
<keyword evidence="7 8" id="KW-0472">Membrane</keyword>
<evidence type="ECO:0000256" key="6">
    <source>
        <dbReference type="ARBA" id="ARBA00022989"/>
    </source>
</evidence>
<dbReference type="InterPro" id="IPR004776">
    <property type="entry name" value="Mem_transp_PIN-like"/>
</dbReference>
<accession>A0A1B1YC61</accession>
<dbReference type="OrthoDB" id="9798064at2"/>
<evidence type="ECO:0000256" key="5">
    <source>
        <dbReference type="ARBA" id="ARBA00022692"/>
    </source>
</evidence>
<feature type="transmembrane region" description="Helical" evidence="8">
    <location>
        <begin position="226"/>
        <end position="248"/>
    </location>
</feature>
<dbReference type="EMBL" id="CP014672">
    <property type="protein sequence ID" value="ANW98353.1"/>
    <property type="molecule type" value="Genomic_DNA"/>
</dbReference>
<sequence>MNFDIVFDQVLILLIIMVAGVIAGKAGIIADGASKKFSELLLYVTSPMLVLGSFFFEYSAEKFINGLMVFLIATVFYFFSIFLSSILFKGFDEKIKPIMRFSSVFSNAGFIGLPMMKALYGQDGVFLGSFYIVAFNLFVWTFGYTMYGEAKKGDGIKSLMKKALLNPSVIAVYVGVIIFVLRIPVPESVKSAVNYIGDMTMPLSMLIIGALISTAKIKELVNDARVYYVSAVRLILMPLLAYGILYLLGVPEQIVSIIVTALAMPVAATTTIFADLFDKDAVFASKAVMVSTILSVITAPVIVALL</sequence>
<evidence type="ECO:0000313" key="9">
    <source>
        <dbReference type="EMBL" id="ANW98353.1"/>
    </source>
</evidence>
<dbReference type="GO" id="GO:0005886">
    <property type="term" value="C:plasma membrane"/>
    <property type="evidence" value="ECO:0007669"/>
    <property type="project" value="UniProtKB-SubCell"/>
</dbReference>
<evidence type="ECO:0000256" key="2">
    <source>
        <dbReference type="ARBA" id="ARBA00010145"/>
    </source>
</evidence>
<feature type="transmembrane region" description="Helical" evidence="8">
    <location>
        <begin position="6"/>
        <end position="28"/>
    </location>
</feature>
<name>A0A1B1YC61_THEST</name>
<feature type="transmembrane region" description="Helical" evidence="8">
    <location>
        <begin position="254"/>
        <end position="276"/>
    </location>
</feature>
<keyword evidence="4" id="KW-1003">Cell membrane</keyword>
<feature type="transmembrane region" description="Helical" evidence="8">
    <location>
        <begin position="195"/>
        <end position="214"/>
    </location>
</feature>
<evidence type="ECO:0000256" key="1">
    <source>
        <dbReference type="ARBA" id="ARBA00004651"/>
    </source>
</evidence>
<dbReference type="RefSeq" id="WP_015358642.1">
    <property type="nucleotide sequence ID" value="NZ_CP014672.1"/>
</dbReference>
<evidence type="ECO:0000256" key="7">
    <source>
        <dbReference type="ARBA" id="ARBA00023136"/>
    </source>
</evidence>
<dbReference type="GO" id="GO:0055085">
    <property type="term" value="P:transmembrane transport"/>
    <property type="evidence" value="ECO:0007669"/>
    <property type="project" value="InterPro"/>
</dbReference>
<keyword evidence="5 8" id="KW-0812">Transmembrane</keyword>
<proteinExistence type="inferred from homology"/>
<evidence type="ECO:0000313" key="10">
    <source>
        <dbReference type="Proteomes" id="UP000092971"/>
    </source>
</evidence>
<protein>
    <submittedName>
        <fullName evidence="9">Auxin efflux carrier family protein</fullName>
    </submittedName>
</protein>
<comment type="similarity">
    <text evidence="2">Belongs to the auxin efflux carrier (TC 2.A.69) family.</text>
</comment>
<dbReference type="Gene3D" id="1.20.1530.20">
    <property type="match status" value="1"/>
</dbReference>
<feature type="transmembrane region" description="Helical" evidence="8">
    <location>
        <begin position="164"/>
        <end position="183"/>
    </location>
</feature>
<feature type="transmembrane region" description="Helical" evidence="8">
    <location>
        <begin position="126"/>
        <end position="144"/>
    </location>
</feature>
<reference evidence="9 10" key="1">
    <citation type="submission" date="2016-02" db="EMBL/GenBank/DDBJ databases">
        <title>Comparison of Clostridium stercorarium subspecies using comparative genomics and transcriptomics.</title>
        <authorList>
            <person name="Schellenberg J."/>
            <person name="Thallinger G."/>
            <person name="Levin D.B."/>
            <person name="Zhang X."/>
            <person name="Alvare G."/>
            <person name="Fristensky B."/>
            <person name="Sparling R."/>
        </authorList>
    </citation>
    <scope>NUCLEOTIDE SEQUENCE [LARGE SCALE GENOMIC DNA]</scope>
    <source>
        <strain evidence="9 10">DSM 2910</strain>
    </source>
</reference>
<feature type="transmembrane region" description="Helical" evidence="8">
    <location>
        <begin position="66"/>
        <end position="88"/>
    </location>
</feature>
<feature type="transmembrane region" description="Helical" evidence="8">
    <location>
        <begin position="288"/>
        <end position="305"/>
    </location>
</feature>
<dbReference type="PANTHER" id="PTHR36838:SF1">
    <property type="entry name" value="SLR1864 PROTEIN"/>
    <property type="match status" value="1"/>
</dbReference>
<dbReference type="PANTHER" id="PTHR36838">
    <property type="entry name" value="AUXIN EFFLUX CARRIER FAMILY PROTEIN"/>
    <property type="match status" value="1"/>
</dbReference>
<gene>
    <name evidence="9" type="ORF">CSTERTH_04515</name>
</gene>
<evidence type="ECO:0000256" key="4">
    <source>
        <dbReference type="ARBA" id="ARBA00022475"/>
    </source>
</evidence>
<dbReference type="Pfam" id="PF03547">
    <property type="entry name" value="Mem_trans"/>
    <property type="match status" value="1"/>
</dbReference>
<comment type="subcellular location">
    <subcellularLocation>
        <location evidence="1">Cell membrane</location>
        <topology evidence="1">Multi-pass membrane protein</topology>
    </subcellularLocation>
</comment>
<dbReference type="AlphaFoldDB" id="A0A1B1YC61"/>